<proteinExistence type="predicted"/>
<organism evidence="1">
    <name type="scientific">marine sediment metagenome</name>
    <dbReference type="NCBI Taxonomy" id="412755"/>
    <lineage>
        <taxon>unclassified sequences</taxon>
        <taxon>metagenomes</taxon>
        <taxon>ecological metagenomes</taxon>
    </lineage>
</organism>
<name>A0A0F9A6W8_9ZZZZ</name>
<evidence type="ECO:0000313" key="1">
    <source>
        <dbReference type="EMBL" id="KKL05195.1"/>
    </source>
</evidence>
<sequence length="79" mass="8949">MADTKVVEETAQLIAEKLEALDKRTSDEALLKLIDERLADYEPDDEFVRKIRHAGGDGKLKGSKFGRMGLWVGDIERLF</sequence>
<reference evidence="1" key="1">
    <citation type="journal article" date="2015" name="Nature">
        <title>Complex archaea that bridge the gap between prokaryotes and eukaryotes.</title>
        <authorList>
            <person name="Spang A."/>
            <person name="Saw J.H."/>
            <person name="Jorgensen S.L."/>
            <person name="Zaremba-Niedzwiedzka K."/>
            <person name="Martijn J."/>
            <person name="Lind A.E."/>
            <person name="van Eijk R."/>
            <person name="Schleper C."/>
            <person name="Guy L."/>
            <person name="Ettema T.J."/>
        </authorList>
    </citation>
    <scope>NUCLEOTIDE SEQUENCE</scope>
</reference>
<dbReference type="AlphaFoldDB" id="A0A0F9A6W8"/>
<comment type="caution">
    <text evidence="1">The sequence shown here is derived from an EMBL/GenBank/DDBJ whole genome shotgun (WGS) entry which is preliminary data.</text>
</comment>
<accession>A0A0F9A6W8</accession>
<gene>
    <name evidence="1" type="ORF">LCGC14_2608500</name>
</gene>
<dbReference type="EMBL" id="LAZR01044218">
    <property type="protein sequence ID" value="KKL05195.1"/>
    <property type="molecule type" value="Genomic_DNA"/>
</dbReference>
<protein>
    <submittedName>
        <fullName evidence="1">Uncharacterized protein</fullName>
    </submittedName>
</protein>
<feature type="non-terminal residue" evidence="1">
    <location>
        <position position="79"/>
    </location>
</feature>